<evidence type="ECO:0000313" key="5">
    <source>
        <dbReference type="Proteomes" id="UP001465976"/>
    </source>
</evidence>
<comment type="similarity">
    <text evidence="1 2">Belongs to the YPI1 family.</text>
</comment>
<comment type="function">
    <text evidence="2">Regulator of type 1 phosphatases which maintains protein phosphatase activity under strict control.</text>
</comment>
<proteinExistence type="inferred from homology"/>
<feature type="compositionally biased region" description="Polar residues" evidence="3">
    <location>
        <begin position="118"/>
        <end position="139"/>
    </location>
</feature>
<keyword evidence="5" id="KW-1185">Reference proteome</keyword>
<gene>
    <name evidence="4" type="primary">YPI1</name>
    <name evidence="4" type="ORF">V5O48_007378</name>
</gene>
<organism evidence="4 5">
    <name type="scientific">Marasmius crinis-equi</name>
    <dbReference type="NCBI Taxonomy" id="585013"/>
    <lineage>
        <taxon>Eukaryota</taxon>
        <taxon>Fungi</taxon>
        <taxon>Dikarya</taxon>
        <taxon>Basidiomycota</taxon>
        <taxon>Agaricomycotina</taxon>
        <taxon>Agaricomycetes</taxon>
        <taxon>Agaricomycetidae</taxon>
        <taxon>Agaricales</taxon>
        <taxon>Marasmiineae</taxon>
        <taxon>Marasmiaceae</taxon>
        <taxon>Marasmius</taxon>
    </lineage>
</organism>
<comment type="caution">
    <text evidence="4">The sequence shown here is derived from an EMBL/GenBank/DDBJ whole genome shotgun (WGS) entry which is preliminary data.</text>
</comment>
<evidence type="ECO:0000256" key="3">
    <source>
        <dbReference type="SAM" id="MobiDB-lite"/>
    </source>
</evidence>
<sequence>MSHRATQRRPGTSAPSDGSRTITLTGAQPQEGDDSGEGSSSEPAVGTLKLRGATRKTRQRVVWSDDVVDNEGCGRKSSKICCIYHKPKAFDESSSEEDSDSDSDDSSCGGHHDHNRQVRSSDSSGEGLQSRQSSNSVAQVESDDSDRNAYEIAPSSKKGKHKAAGAFTTLMLVEYRANSVFKHE</sequence>
<feature type="region of interest" description="Disordered" evidence="3">
    <location>
        <begin position="1"/>
        <end position="74"/>
    </location>
</feature>
<accession>A0ABR3FGY5</accession>
<keyword evidence="2" id="KW-0539">Nucleus</keyword>
<reference evidence="4 5" key="1">
    <citation type="submission" date="2024-02" db="EMBL/GenBank/DDBJ databases">
        <title>A draft genome for the cacao thread blight pathogen Marasmius crinis-equi.</title>
        <authorList>
            <person name="Cohen S.P."/>
            <person name="Baruah I.K."/>
            <person name="Amoako-Attah I."/>
            <person name="Bukari Y."/>
            <person name="Meinhardt L.W."/>
            <person name="Bailey B.A."/>
        </authorList>
    </citation>
    <scope>NUCLEOTIDE SEQUENCE [LARGE SCALE GENOMIC DNA]</scope>
    <source>
        <strain evidence="4 5">GH-76</strain>
    </source>
</reference>
<dbReference type="PANTHER" id="PTHR20835">
    <property type="entry name" value="E3 UBIQUITIN-PROTEIN LIGASE PPP1R11-RELATED"/>
    <property type="match status" value="1"/>
</dbReference>
<dbReference type="Proteomes" id="UP001465976">
    <property type="component" value="Unassembled WGS sequence"/>
</dbReference>
<evidence type="ECO:0000256" key="2">
    <source>
        <dbReference type="RuleBase" id="RU367162"/>
    </source>
</evidence>
<feature type="compositionally biased region" description="Acidic residues" evidence="3">
    <location>
        <begin position="93"/>
        <end position="105"/>
    </location>
</feature>
<protein>
    <recommendedName>
        <fullName evidence="2">Type 1 phosphatases regulator</fullName>
    </recommendedName>
</protein>
<feature type="region of interest" description="Disordered" evidence="3">
    <location>
        <begin position="89"/>
        <end position="163"/>
    </location>
</feature>
<dbReference type="PANTHER" id="PTHR20835:SF0">
    <property type="entry name" value="E3 UBIQUITIN-PROTEIN LIGASE PPP1R11"/>
    <property type="match status" value="1"/>
</dbReference>
<dbReference type="EMBL" id="JBAHYK010000384">
    <property type="protein sequence ID" value="KAL0574593.1"/>
    <property type="molecule type" value="Genomic_DNA"/>
</dbReference>
<name>A0ABR3FGY5_9AGAR</name>
<evidence type="ECO:0000256" key="1">
    <source>
        <dbReference type="ARBA" id="ARBA00005605"/>
    </source>
</evidence>
<comment type="subcellular location">
    <subcellularLocation>
        <location evidence="2">Nucleus</location>
    </subcellularLocation>
</comment>
<dbReference type="Pfam" id="PF07491">
    <property type="entry name" value="PPI_Ypi1"/>
    <property type="match status" value="1"/>
</dbReference>
<feature type="compositionally biased region" description="Polar residues" evidence="3">
    <location>
        <begin position="9"/>
        <end position="28"/>
    </location>
</feature>
<dbReference type="InterPro" id="IPR011107">
    <property type="entry name" value="PPI_Ypi1"/>
</dbReference>
<evidence type="ECO:0000313" key="4">
    <source>
        <dbReference type="EMBL" id="KAL0574593.1"/>
    </source>
</evidence>